<evidence type="ECO:0000259" key="5">
    <source>
        <dbReference type="PROSITE" id="PS50966"/>
    </source>
</evidence>
<dbReference type="GO" id="GO:0008270">
    <property type="term" value="F:zinc ion binding"/>
    <property type="evidence" value="ECO:0007669"/>
    <property type="project" value="UniProtKB-KW"/>
</dbReference>
<evidence type="ECO:0000256" key="4">
    <source>
        <dbReference type="PROSITE-ProRule" id="PRU00325"/>
    </source>
</evidence>
<dbReference type="Pfam" id="PF03108">
    <property type="entry name" value="DBD_Tnp_Mut"/>
    <property type="match status" value="1"/>
</dbReference>
<keyword evidence="7" id="KW-1185">Reference proteome</keyword>
<dbReference type="OrthoDB" id="670150at2759"/>
<protein>
    <recommendedName>
        <fullName evidence="5">SWIM-type domain-containing protein</fullName>
    </recommendedName>
</protein>
<name>A0A8T3BRF4_DENNO</name>
<evidence type="ECO:0000256" key="2">
    <source>
        <dbReference type="ARBA" id="ARBA00022771"/>
    </source>
</evidence>
<gene>
    <name evidence="6" type="ORF">KFK09_006366</name>
</gene>
<dbReference type="Pfam" id="PF10551">
    <property type="entry name" value="MULE"/>
    <property type="match status" value="1"/>
</dbReference>
<dbReference type="InterPro" id="IPR007527">
    <property type="entry name" value="Znf_SWIM"/>
</dbReference>
<comment type="caution">
    <text evidence="6">The sequence shown here is derived from an EMBL/GenBank/DDBJ whole genome shotgun (WGS) entry which is preliminary data.</text>
</comment>
<dbReference type="InterPro" id="IPR004332">
    <property type="entry name" value="Transposase_MuDR"/>
</dbReference>
<dbReference type="Proteomes" id="UP000829196">
    <property type="component" value="Unassembled WGS sequence"/>
</dbReference>
<evidence type="ECO:0000313" key="7">
    <source>
        <dbReference type="Proteomes" id="UP000829196"/>
    </source>
</evidence>
<keyword evidence="2 4" id="KW-0863">Zinc-finger</keyword>
<dbReference type="PROSITE" id="PS50966">
    <property type="entry name" value="ZF_SWIM"/>
    <property type="match status" value="1"/>
</dbReference>
<dbReference type="AlphaFoldDB" id="A0A8T3BRF4"/>
<dbReference type="EMBL" id="JAGYWB010000006">
    <property type="protein sequence ID" value="KAI0518929.1"/>
    <property type="molecule type" value="Genomic_DNA"/>
</dbReference>
<dbReference type="InterPro" id="IPR006564">
    <property type="entry name" value="Znf_PMZ"/>
</dbReference>
<keyword evidence="1" id="KW-0479">Metal-binding</keyword>
<dbReference type="SMART" id="SM00575">
    <property type="entry name" value="ZnF_PMZ"/>
    <property type="match status" value="1"/>
</dbReference>
<evidence type="ECO:0000256" key="1">
    <source>
        <dbReference type="ARBA" id="ARBA00022723"/>
    </source>
</evidence>
<sequence>MSSINLCYIVLKFGGYWSEVQGETRMKYIGGSQKTIKLQRDEISLVLLKQRVEALCHWIRGQPFDLHYHVIGTSPKNYMLVASDSDLVDMLSSSYDRNRFEITVAMKHYEVDMSQNIQTELNNQSNEMYQYCSNIGDYNDIIVDDVCDDLFVPQIDEANSLFVGSQFDDSQSFKQAVRSAAILKNYAIKIKASDKSRVIVTCAYRGCPWRIRASLCHDGHSFEVRKIESSHLCPGVNRAGNKQATTSWVAHEIMDIVKRNPDITPKDISNNLEATYGLSLPYMKIWRSRELARDVMFGSVDDNYMWVPTLRSELLNRNVGSHITYMCDSRSNAFKRFFVSFKVCIEGFINGCRHLIGVDACHLKSKYLGVLLSAHCLDGNNGLYTIAYAVAESESKKSWEWFMKNLLESLACDIENLAFISDMEKGLSEAIKLIFPNAEHRVCMRHLWKNIKKYFRCEDGNKLQNLVWTAANSYNLHDLQKKMEEIFKISPQVHSYLSSLSCKWSKATFSLHIKNHYNTNNMSESFNAWVEDARSKPVVDLIDMIRVKVMEQRSQRKIISASWRSQLVPHVEEYIRDITTRKVHYIIRQSTSSRAEIEGIHERHEVDIEMKFCSCGFWQISGLPCIHSAAFIGTTQHILWHTYVDDHYYLNRYKMTYDGAISTLPGKEMWAAVSDNVDHIPCKAELPIANQEQLQYDDLLLFAPNNTFAYIICKDEISIAIANQ</sequence>
<reference evidence="6" key="1">
    <citation type="journal article" date="2022" name="Front. Genet.">
        <title>Chromosome-Scale Assembly of the Dendrobium nobile Genome Provides Insights Into the Molecular Mechanism of the Biosynthesis of the Medicinal Active Ingredient of Dendrobium.</title>
        <authorList>
            <person name="Xu Q."/>
            <person name="Niu S.-C."/>
            <person name="Li K.-L."/>
            <person name="Zheng P.-J."/>
            <person name="Zhang X.-J."/>
            <person name="Jia Y."/>
            <person name="Liu Y."/>
            <person name="Niu Y.-X."/>
            <person name="Yu L.-H."/>
            <person name="Chen D.-F."/>
            <person name="Zhang G.-Q."/>
        </authorList>
    </citation>
    <scope>NUCLEOTIDE SEQUENCE</scope>
    <source>
        <tissue evidence="6">Leaf</tissue>
    </source>
</reference>
<dbReference type="PANTHER" id="PTHR31973:SF188">
    <property type="entry name" value="POLYPROTEIN, PUTATIVE-RELATED"/>
    <property type="match status" value="1"/>
</dbReference>
<dbReference type="PANTHER" id="PTHR31973">
    <property type="entry name" value="POLYPROTEIN, PUTATIVE-RELATED"/>
    <property type="match status" value="1"/>
</dbReference>
<dbReference type="Pfam" id="PF04434">
    <property type="entry name" value="SWIM"/>
    <property type="match status" value="1"/>
</dbReference>
<proteinExistence type="predicted"/>
<accession>A0A8T3BRF4</accession>
<evidence type="ECO:0000256" key="3">
    <source>
        <dbReference type="ARBA" id="ARBA00022833"/>
    </source>
</evidence>
<organism evidence="6 7">
    <name type="scientific">Dendrobium nobile</name>
    <name type="common">Orchid</name>
    <dbReference type="NCBI Taxonomy" id="94219"/>
    <lineage>
        <taxon>Eukaryota</taxon>
        <taxon>Viridiplantae</taxon>
        <taxon>Streptophyta</taxon>
        <taxon>Embryophyta</taxon>
        <taxon>Tracheophyta</taxon>
        <taxon>Spermatophyta</taxon>
        <taxon>Magnoliopsida</taxon>
        <taxon>Liliopsida</taxon>
        <taxon>Asparagales</taxon>
        <taxon>Orchidaceae</taxon>
        <taxon>Epidendroideae</taxon>
        <taxon>Malaxideae</taxon>
        <taxon>Dendrobiinae</taxon>
        <taxon>Dendrobium</taxon>
    </lineage>
</organism>
<keyword evidence="3" id="KW-0862">Zinc</keyword>
<dbReference type="InterPro" id="IPR018289">
    <property type="entry name" value="MULE_transposase_dom"/>
</dbReference>
<evidence type="ECO:0000313" key="6">
    <source>
        <dbReference type="EMBL" id="KAI0518929.1"/>
    </source>
</evidence>
<feature type="domain" description="SWIM-type" evidence="5">
    <location>
        <begin position="604"/>
        <end position="636"/>
    </location>
</feature>